<dbReference type="AlphaFoldDB" id="A0A8G2FLR6"/>
<dbReference type="RefSeq" id="WP_051657644.1">
    <property type="nucleotide sequence ID" value="NZ_FTNE01000045.1"/>
</dbReference>
<dbReference type="SUPFAM" id="SSF50974">
    <property type="entry name" value="Nitrous oxide reductase, N-terminal domain"/>
    <property type="match status" value="1"/>
</dbReference>
<dbReference type="PANTHER" id="PTHR47197:SF3">
    <property type="entry name" value="DIHYDRO-HEME D1 DEHYDROGENASE"/>
    <property type="match status" value="1"/>
</dbReference>
<proteinExistence type="predicted"/>
<organism evidence="4 5">
    <name type="scientific">Acidiphilium rubrum</name>
    <dbReference type="NCBI Taxonomy" id="526"/>
    <lineage>
        <taxon>Bacteria</taxon>
        <taxon>Pseudomonadati</taxon>
        <taxon>Pseudomonadota</taxon>
        <taxon>Alphaproteobacteria</taxon>
        <taxon>Acetobacterales</taxon>
        <taxon>Acidocellaceae</taxon>
        <taxon>Acidiphilium</taxon>
    </lineage>
</organism>
<evidence type="ECO:0000259" key="3">
    <source>
        <dbReference type="Pfam" id="PF21783"/>
    </source>
</evidence>
<name>A0A8G2FLR6_ACIRU</name>
<evidence type="ECO:0000313" key="5">
    <source>
        <dbReference type="Proteomes" id="UP000186308"/>
    </source>
</evidence>
<dbReference type="InterPro" id="IPR011045">
    <property type="entry name" value="N2O_reductase_N"/>
</dbReference>
<keyword evidence="5" id="KW-1185">Reference proteome</keyword>
<keyword evidence="1 2" id="KW-0732">Signal</keyword>
<dbReference type="InterPro" id="IPR051200">
    <property type="entry name" value="Host-pathogen_enzymatic-act"/>
</dbReference>
<evidence type="ECO:0000256" key="2">
    <source>
        <dbReference type="SAM" id="SignalP"/>
    </source>
</evidence>
<accession>A0A8G2FLR6</accession>
<dbReference type="Gene3D" id="2.130.10.10">
    <property type="entry name" value="YVTN repeat-like/Quinoprotein amine dehydrogenase"/>
    <property type="match status" value="2"/>
</dbReference>
<sequence>MKHLPFLIGAGLCISGAAFAGQAPMSAKAPNIPISAHDRVYTADQSSNTVSVFNPETEKLLGVIRLGATTPSNLSPLYTGQLLVHGMGFAPDHRTIAVVSIGSNSVAFIDTATNKVKHVVYVGRSPHEAFYTPDGKEVWVTVRGENYVSVIDAKTYAKNTRIHMAGGPGMTMFRPDGKYGFVCSSFHPVLSVVDVASHKVVATVKQASPFCPDIAVTPDGKQVWFTLKDTGKTQVFSARKPFKQIALLDTGPITNHVNIVRNRNGQFAYISIGGENEIKVYTTTSHPKLVATIPTPDLPHGLWPSGDGKRIYVALENSTGVVAINTLTNKVVAIIKGGQSPQALTYVPDAVPSGPGTENLKPLGISGNTGHLALGMVGSSKPITTVSVNDQGLIDLVEAAVTGLKPKAKYQLALAGKATAPWGAITPLMNFKSNPAGAAIVTAFTPLKTIVRPHGQDEPKDTQQRYLIVRPINASGPGLPVEAQLSNVHAISVDQSHAVSAHAE</sequence>
<dbReference type="EMBL" id="FTNE01000045">
    <property type="protein sequence ID" value="SIR52085.1"/>
    <property type="molecule type" value="Genomic_DNA"/>
</dbReference>
<dbReference type="InterPro" id="IPR015943">
    <property type="entry name" value="WD40/YVTN_repeat-like_dom_sf"/>
</dbReference>
<dbReference type="OrthoDB" id="145213at2"/>
<feature type="domain" description="YNCE-like beta-propeller" evidence="3">
    <location>
        <begin position="92"/>
        <end position="205"/>
    </location>
</feature>
<dbReference type="NCBIfam" id="TIGR02276">
    <property type="entry name" value="beta_rpt_yvtn"/>
    <property type="match status" value="2"/>
</dbReference>
<evidence type="ECO:0000256" key="1">
    <source>
        <dbReference type="ARBA" id="ARBA00022729"/>
    </source>
</evidence>
<dbReference type="PANTHER" id="PTHR47197">
    <property type="entry name" value="PROTEIN NIRF"/>
    <property type="match status" value="1"/>
</dbReference>
<dbReference type="Pfam" id="PF21783">
    <property type="entry name" value="YNCE"/>
    <property type="match status" value="1"/>
</dbReference>
<feature type="signal peptide" evidence="2">
    <location>
        <begin position="1"/>
        <end position="20"/>
    </location>
</feature>
<dbReference type="Proteomes" id="UP000186308">
    <property type="component" value="Unassembled WGS sequence"/>
</dbReference>
<dbReference type="InterPro" id="IPR011964">
    <property type="entry name" value="YVTN_b-propeller_repeat"/>
</dbReference>
<feature type="chain" id="PRO_5034729750" evidence="2">
    <location>
        <begin position="21"/>
        <end position="504"/>
    </location>
</feature>
<protein>
    <submittedName>
        <fullName evidence="4">40-residue YVTN family beta-propeller repeat-containing protein</fullName>
    </submittedName>
</protein>
<reference evidence="4 5" key="1">
    <citation type="submission" date="2017-01" db="EMBL/GenBank/DDBJ databases">
        <authorList>
            <person name="Varghese N."/>
            <person name="Submissions S."/>
        </authorList>
    </citation>
    <scope>NUCLEOTIDE SEQUENCE [LARGE SCALE GENOMIC DNA]</scope>
    <source>
        <strain evidence="4 5">ATCC 35905</strain>
    </source>
</reference>
<dbReference type="InterPro" id="IPR048433">
    <property type="entry name" value="YNCE-like_beta-prop"/>
</dbReference>
<evidence type="ECO:0000313" key="4">
    <source>
        <dbReference type="EMBL" id="SIR52085.1"/>
    </source>
</evidence>
<comment type="caution">
    <text evidence="4">The sequence shown here is derived from an EMBL/GenBank/DDBJ whole genome shotgun (WGS) entry which is preliminary data.</text>
</comment>
<gene>
    <name evidence="4" type="ORF">SAMN05421828_1455</name>
</gene>